<dbReference type="Pfam" id="PF04945">
    <property type="entry name" value="YHS"/>
    <property type="match status" value="1"/>
</dbReference>
<dbReference type="PANTHER" id="PTHR30388">
    <property type="entry name" value="ALDEHYDE OXIDOREDUCTASE MOLYBDENUM COFACTOR ASSEMBLY PROTEIN"/>
    <property type="match status" value="1"/>
</dbReference>
<dbReference type="Pfam" id="PF13478">
    <property type="entry name" value="XdhC_C"/>
    <property type="match status" value="1"/>
</dbReference>
<dbReference type="SUPFAM" id="SSF47240">
    <property type="entry name" value="Ferritin-like"/>
    <property type="match status" value="1"/>
</dbReference>
<dbReference type="Pfam" id="PF02625">
    <property type="entry name" value="XdhC_CoxI"/>
    <property type="match status" value="1"/>
</dbReference>
<dbReference type="GO" id="GO:0016491">
    <property type="term" value="F:oxidoreductase activity"/>
    <property type="evidence" value="ECO:0007669"/>
    <property type="project" value="InterPro"/>
</dbReference>
<comment type="caution">
    <text evidence="1">The sequence shown here is derived from an EMBL/GenBank/DDBJ whole genome shotgun (WGS) entry which is preliminary data.</text>
</comment>
<reference evidence="1" key="1">
    <citation type="journal article" date="2020" name="mSystems">
        <title>Genome- and Community-Level Interaction Insights into Carbon Utilization and Element Cycling Functions of Hydrothermarchaeota in Hydrothermal Sediment.</title>
        <authorList>
            <person name="Zhou Z."/>
            <person name="Liu Y."/>
            <person name="Xu W."/>
            <person name="Pan J."/>
            <person name="Luo Z.H."/>
            <person name="Li M."/>
        </authorList>
    </citation>
    <scope>NUCLEOTIDE SEQUENCE [LARGE SCALE GENOMIC DNA]</scope>
    <source>
        <strain evidence="1">SpSt-222</strain>
    </source>
</reference>
<dbReference type="Gene3D" id="1.10.620.20">
    <property type="entry name" value="Ribonucleotide Reductase, subunit A"/>
    <property type="match status" value="1"/>
</dbReference>
<protein>
    <submittedName>
        <fullName evidence="1">YHS domain-containing protein</fullName>
    </submittedName>
</protein>
<dbReference type="InterPro" id="IPR009078">
    <property type="entry name" value="Ferritin-like_SF"/>
</dbReference>
<dbReference type="EMBL" id="DSJL01000001">
    <property type="protein sequence ID" value="HEF64226.1"/>
    <property type="molecule type" value="Genomic_DNA"/>
</dbReference>
<gene>
    <name evidence="1" type="ORF">ENP47_01220</name>
</gene>
<dbReference type="PANTHER" id="PTHR30388:SF4">
    <property type="entry name" value="MOLYBDENUM COFACTOR INSERTION CHAPERONE PAOD"/>
    <property type="match status" value="1"/>
</dbReference>
<dbReference type="SMART" id="SM00746">
    <property type="entry name" value="TRASH"/>
    <property type="match status" value="1"/>
</dbReference>
<dbReference type="AlphaFoldDB" id="A0A7C1FSB1"/>
<organism evidence="1">
    <name type="scientific">Thermomicrobium roseum</name>
    <dbReference type="NCBI Taxonomy" id="500"/>
    <lineage>
        <taxon>Bacteria</taxon>
        <taxon>Pseudomonadati</taxon>
        <taxon>Thermomicrobiota</taxon>
        <taxon>Thermomicrobia</taxon>
        <taxon>Thermomicrobiales</taxon>
        <taxon>Thermomicrobiaceae</taxon>
        <taxon>Thermomicrobium</taxon>
    </lineage>
</organism>
<dbReference type="InterPro" id="IPR027051">
    <property type="entry name" value="XdhC_Rossmann_dom"/>
</dbReference>
<evidence type="ECO:0000313" key="1">
    <source>
        <dbReference type="EMBL" id="HEF64226.1"/>
    </source>
</evidence>
<dbReference type="Gene3D" id="3.40.50.720">
    <property type="entry name" value="NAD(P)-binding Rossmann-like Domain"/>
    <property type="match status" value="1"/>
</dbReference>
<sequence length="338" mass="35968">MTRSSGDRTQLGRDLFMLAVELRERGIPFVLATVVWSQSPTSAKPGAKGIVTADGALFGWVGGSCAQPAVMREAIAALHDGQARILRIDPAGAEGTPIRPGVVVAPMTCHSEGALEIFLEPFLPAPQLLIYGESPVADALLRLGSAMGYYVVAFRPGATGAPAEADEWVDGLDPGERPRRRPSVAIVASLGAYDEDAIEAALRAGVPLVELVASRKRFAAIRAALASTVPDELLERVKAPAGLDIGATSPEEIAVSVLAELIARKQDWRSAWRPEGAVAAVPEEAAAEAIDPVCGMTVDPRTTRHVAEYRGQRYYFCCPACRRLFEADPESYLASTPR</sequence>
<dbReference type="InterPro" id="IPR007029">
    <property type="entry name" value="YHS_dom"/>
</dbReference>
<accession>A0A7C1FSB1</accession>
<dbReference type="InterPro" id="IPR003777">
    <property type="entry name" value="XdhC_CoxI"/>
</dbReference>
<dbReference type="InterPro" id="IPR052698">
    <property type="entry name" value="MoCofactor_Util/Proc"/>
</dbReference>
<name>A0A7C1FSB1_THERO</name>
<proteinExistence type="predicted"/>
<dbReference type="InterPro" id="IPR012348">
    <property type="entry name" value="RNR-like"/>
</dbReference>
<dbReference type="InterPro" id="IPR011017">
    <property type="entry name" value="TRASH_dom"/>
</dbReference>